<reference evidence="1 2" key="1">
    <citation type="submission" date="2023-02" db="EMBL/GenBank/DDBJ databases">
        <title>Genome sequence of Sphingobacterium sp. KACC 22765.</title>
        <authorList>
            <person name="Kim S."/>
            <person name="Heo J."/>
            <person name="Kwon S.-W."/>
        </authorList>
    </citation>
    <scope>NUCLEOTIDE SEQUENCE [LARGE SCALE GENOMIC DNA]</scope>
    <source>
        <strain evidence="1 2">KACC 22765</strain>
    </source>
</reference>
<proteinExistence type="predicted"/>
<dbReference type="EMBL" id="CP117880">
    <property type="protein sequence ID" value="WDF68998.1"/>
    <property type="molecule type" value="Genomic_DNA"/>
</dbReference>
<dbReference type="Gene3D" id="2.40.160.130">
    <property type="entry name" value="Capsule assembly protein Wzi"/>
    <property type="match status" value="1"/>
</dbReference>
<dbReference type="InterPro" id="IPR038636">
    <property type="entry name" value="Wzi_sf"/>
</dbReference>
<keyword evidence="2" id="KW-1185">Reference proteome</keyword>
<dbReference type="RefSeq" id="WP_274267726.1">
    <property type="nucleotide sequence ID" value="NZ_CP117880.1"/>
</dbReference>
<evidence type="ECO:0000313" key="2">
    <source>
        <dbReference type="Proteomes" id="UP001221558"/>
    </source>
</evidence>
<name>A0ABY7WKS0_9SPHI</name>
<accession>A0ABY7WKS0</accession>
<evidence type="ECO:0000313" key="1">
    <source>
        <dbReference type="EMBL" id="WDF68998.1"/>
    </source>
</evidence>
<sequence length="485" mass="54793">MKRIVAIITIVVSLCAVKAQDKLTDSLHVQVGTQMQVASEDFQPLWGKANRFGMASDRKFDQITWVEATNTNRLGEMKFWSDTASPVSLDYGVTAFNADHYSRFVLQQAYAQLSYKSWFIRGGRHRDLWDDLDPMLSMGSLGTSGNALPIPKITIGMDDYVNIPWTNGVLQFKGMIGHGWLGDNRYMESFLHEKSFYGRVNLGKWKIYGGIQHYVEWGGRRPSEGIYLDRSLAGFFDVLFVSEANDGSLPTESEQAGVRPNRAGDQRGVAELGIYYENDDVWVHAYNQTPFESGKGIDIRNMDRLLGVHIKSKKTSAFLQTIVGEFIYTKQMEDFGGDEMQSYYNNGAMKTGWEYERMVVGTPLFTNREDASNYFPIEPFDWRGTARIPGNNNIINSRLIGGNIAAKFRLDEQWRMLAKVTPVMNYGARNYEAFYGNGDGLFQCYSSVGLSYQQGPWVWNARANADFGQLYSNVGGSIGVTYVLR</sequence>
<protein>
    <submittedName>
        <fullName evidence="1">Capsule assembly Wzi family protein</fullName>
    </submittedName>
</protein>
<organism evidence="1 2">
    <name type="scientific">Sphingobacterium oryzagri</name>
    <dbReference type="NCBI Taxonomy" id="3025669"/>
    <lineage>
        <taxon>Bacteria</taxon>
        <taxon>Pseudomonadati</taxon>
        <taxon>Bacteroidota</taxon>
        <taxon>Sphingobacteriia</taxon>
        <taxon>Sphingobacteriales</taxon>
        <taxon>Sphingobacteriaceae</taxon>
        <taxon>Sphingobacterium</taxon>
    </lineage>
</organism>
<dbReference type="Proteomes" id="UP001221558">
    <property type="component" value="Chromosome"/>
</dbReference>
<gene>
    <name evidence="1" type="ORF">PQ465_01160</name>
</gene>